<dbReference type="GO" id="GO:0005788">
    <property type="term" value="C:endoplasmic reticulum lumen"/>
    <property type="evidence" value="ECO:0007669"/>
    <property type="project" value="TreeGrafter"/>
</dbReference>
<dbReference type="Proteomes" id="UP000007875">
    <property type="component" value="Unassembled WGS sequence"/>
</dbReference>
<dbReference type="InterPro" id="IPR036188">
    <property type="entry name" value="FAD/NAD-bd_sf"/>
</dbReference>
<dbReference type="PANTHER" id="PTHR43539:SF23">
    <property type="entry name" value="FAD-DEPENDENT OXIDOREDUCTASE DOMAIN-CONTAINING PROTEIN 2"/>
    <property type="match status" value="1"/>
</dbReference>
<dbReference type="InterPro" id="IPR050982">
    <property type="entry name" value="Auxin_biosynth/cation_transpt"/>
</dbReference>
<evidence type="ECO:0000313" key="2">
    <source>
        <dbReference type="Ensembl" id="ENSCSAVP00000004689.1"/>
    </source>
</evidence>
<evidence type="ECO:0000256" key="1">
    <source>
        <dbReference type="ARBA" id="ARBA00023002"/>
    </source>
</evidence>
<name>H2YH90_CIOSA</name>
<dbReference type="GO" id="GO:0050660">
    <property type="term" value="F:flavin adenine dinucleotide binding"/>
    <property type="evidence" value="ECO:0007669"/>
    <property type="project" value="TreeGrafter"/>
</dbReference>
<reference evidence="2" key="2">
    <citation type="submission" date="2025-08" db="UniProtKB">
        <authorList>
            <consortium name="Ensembl"/>
        </authorList>
    </citation>
    <scope>IDENTIFICATION</scope>
</reference>
<dbReference type="HOGENOM" id="CLU_1192220_0_0_1"/>
<protein>
    <submittedName>
        <fullName evidence="2">Uncharacterized protein</fullName>
    </submittedName>
</protein>
<organism evidence="2 3">
    <name type="scientific">Ciona savignyi</name>
    <name type="common">Pacific transparent sea squirt</name>
    <dbReference type="NCBI Taxonomy" id="51511"/>
    <lineage>
        <taxon>Eukaryota</taxon>
        <taxon>Metazoa</taxon>
        <taxon>Chordata</taxon>
        <taxon>Tunicata</taxon>
        <taxon>Ascidiacea</taxon>
        <taxon>Phlebobranchia</taxon>
        <taxon>Cionidae</taxon>
        <taxon>Ciona</taxon>
    </lineage>
</organism>
<accession>H2YH90</accession>
<keyword evidence="3" id="KW-1185">Reference proteome</keyword>
<dbReference type="FunFam" id="3.50.50.60:FF:000300">
    <property type="entry name" value="FAD-dependent oxidoreductase domain-containing 2"/>
    <property type="match status" value="1"/>
</dbReference>
<sequence>MTKYSKDFFPPADTLVQYLNDFATKLNLKIQYNSTMHDVMKREDKLFQMWDQHDNVYTCKYVIMATGIAKPHAPYFEGHELVDGYEDLTTDLEAFEGQSVFIIGRGNAAHETAQHIMGSTNVVHMMGRSATRLAWATHYVGDLRAINNGILDTYQLKSLDGLFEASSDALNVTRSPIDGRLYMQNEFDTVPGGQVVSEVDNDATREGYDRIIRCIGFEFDFEIFHPSMNVKRA</sequence>
<proteinExistence type="predicted"/>
<dbReference type="Ensembl" id="ENSCSAVT00000004756.1">
    <property type="protein sequence ID" value="ENSCSAVP00000004689.1"/>
    <property type="gene ID" value="ENSCSAVG00000002797.1"/>
</dbReference>
<dbReference type="Pfam" id="PF13738">
    <property type="entry name" value="Pyr_redox_3"/>
    <property type="match status" value="1"/>
</dbReference>
<dbReference type="Gene3D" id="3.50.50.60">
    <property type="entry name" value="FAD/NAD(P)-binding domain"/>
    <property type="match status" value="1"/>
</dbReference>
<reference evidence="2" key="3">
    <citation type="submission" date="2025-09" db="UniProtKB">
        <authorList>
            <consortium name="Ensembl"/>
        </authorList>
    </citation>
    <scope>IDENTIFICATION</scope>
</reference>
<dbReference type="SUPFAM" id="SSF51905">
    <property type="entry name" value="FAD/NAD(P)-binding domain"/>
    <property type="match status" value="1"/>
</dbReference>
<dbReference type="GeneTree" id="ENSGT00640000091519"/>
<dbReference type="PANTHER" id="PTHR43539">
    <property type="entry name" value="FLAVIN-BINDING MONOOXYGENASE-LIKE PROTEIN (AFU_ORTHOLOGUE AFUA_4G09220)"/>
    <property type="match status" value="1"/>
</dbReference>
<dbReference type="GO" id="GO:0004497">
    <property type="term" value="F:monooxygenase activity"/>
    <property type="evidence" value="ECO:0007669"/>
    <property type="project" value="TreeGrafter"/>
</dbReference>
<keyword evidence="1" id="KW-0560">Oxidoreductase</keyword>
<dbReference type="AlphaFoldDB" id="H2YH90"/>
<reference evidence="3" key="1">
    <citation type="submission" date="2003-08" db="EMBL/GenBank/DDBJ databases">
        <authorList>
            <person name="Birren B."/>
            <person name="Nusbaum C."/>
            <person name="Abebe A."/>
            <person name="Abouelleil A."/>
            <person name="Adekoya E."/>
            <person name="Ait-zahra M."/>
            <person name="Allen N."/>
            <person name="Allen T."/>
            <person name="An P."/>
            <person name="Anderson M."/>
            <person name="Anderson S."/>
            <person name="Arachchi H."/>
            <person name="Armbruster J."/>
            <person name="Bachantsang P."/>
            <person name="Baldwin J."/>
            <person name="Barry A."/>
            <person name="Bayul T."/>
            <person name="Blitshsteyn B."/>
            <person name="Bloom T."/>
            <person name="Blye J."/>
            <person name="Boguslavskiy L."/>
            <person name="Borowsky M."/>
            <person name="Boukhgalter B."/>
            <person name="Brunache A."/>
            <person name="Butler J."/>
            <person name="Calixte N."/>
            <person name="Calvo S."/>
            <person name="Camarata J."/>
            <person name="Campo K."/>
            <person name="Chang J."/>
            <person name="Cheshatsang Y."/>
            <person name="Citroen M."/>
            <person name="Collymore A."/>
            <person name="Considine T."/>
            <person name="Cook A."/>
            <person name="Cooke P."/>
            <person name="Corum B."/>
            <person name="Cuomo C."/>
            <person name="David R."/>
            <person name="Dawoe T."/>
            <person name="Degray S."/>
            <person name="Dodge S."/>
            <person name="Dooley K."/>
            <person name="Dorje P."/>
            <person name="Dorjee K."/>
            <person name="Dorris L."/>
            <person name="Duffey N."/>
            <person name="Dupes A."/>
            <person name="Elkins T."/>
            <person name="Engels R."/>
            <person name="Erickson J."/>
            <person name="Farina A."/>
            <person name="Faro S."/>
            <person name="Ferreira P."/>
            <person name="Fischer H."/>
            <person name="Fitzgerald M."/>
            <person name="Foley K."/>
            <person name="Gage D."/>
            <person name="Galagan J."/>
            <person name="Gearin G."/>
            <person name="Gnerre S."/>
            <person name="Gnirke A."/>
            <person name="Goyette A."/>
            <person name="Graham J."/>
            <person name="Grandbois E."/>
            <person name="Gyaltsen K."/>
            <person name="Hafez N."/>
            <person name="Hagopian D."/>
            <person name="Hagos B."/>
            <person name="Hall J."/>
            <person name="Hatcher B."/>
            <person name="Heller A."/>
            <person name="Higgins H."/>
            <person name="Honan T."/>
            <person name="Horn A."/>
            <person name="Houde N."/>
            <person name="Hughes L."/>
            <person name="Hulme W."/>
            <person name="Husby E."/>
            <person name="Iliev I."/>
            <person name="Jaffe D."/>
            <person name="Jones C."/>
            <person name="Kamal M."/>
            <person name="Kamat A."/>
            <person name="Kamvysselis M."/>
            <person name="Karlsson E."/>
            <person name="Kells C."/>
            <person name="Kieu A."/>
            <person name="Kisner P."/>
            <person name="Kodira C."/>
            <person name="Kulbokas E."/>
            <person name="Labutti K."/>
            <person name="Lama D."/>
            <person name="Landers T."/>
            <person name="Leger J."/>
            <person name="Levine S."/>
            <person name="Lewis D."/>
            <person name="Lewis T."/>
            <person name="Lindblad-toh K."/>
            <person name="Liu X."/>
            <person name="Lokyitsang T."/>
            <person name="Lokyitsang Y."/>
            <person name="Lucien O."/>
            <person name="Lui A."/>
            <person name="Ma L.J."/>
            <person name="Mabbitt R."/>
            <person name="Macdonald J."/>
            <person name="Maclean C."/>
            <person name="Major J."/>
            <person name="Manning J."/>
            <person name="Marabella R."/>
            <person name="Maru K."/>
            <person name="Matthews C."/>
            <person name="Mauceli E."/>
            <person name="Mccarthy M."/>
            <person name="Mcdonough S."/>
            <person name="Mcghee T."/>
            <person name="Meldrim J."/>
            <person name="Meneus L."/>
            <person name="Mesirov J."/>
            <person name="Mihalev A."/>
            <person name="Mihova T."/>
            <person name="Mikkelsen T."/>
            <person name="Mlenga V."/>
            <person name="Moru K."/>
            <person name="Mozes J."/>
            <person name="Mulrain L."/>
            <person name="Munson G."/>
            <person name="Naylor J."/>
            <person name="Newes C."/>
            <person name="Nguyen C."/>
            <person name="Nguyen N."/>
            <person name="Nguyen T."/>
            <person name="Nicol R."/>
            <person name="Nielsen C."/>
            <person name="Nizzari M."/>
            <person name="Norbu C."/>
            <person name="Norbu N."/>
            <person name="O'donnell P."/>
            <person name="Okoawo O."/>
            <person name="O'leary S."/>
            <person name="Omotosho B."/>
            <person name="O'neill K."/>
            <person name="Osman S."/>
            <person name="Parker S."/>
            <person name="Perrin D."/>
            <person name="Phunkhang P."/>
            <person name="Piqani B."/>
            <person name="Purcell S."/>
            <person name="Rachupka T."/>
            <person name="Ramasamy U."/>
            <person name="Rameau R."/>
            <person name="Ray V."/>
            <person name="Raymond C."/>
            <person name="Retta R."/>
            <person name="Richardson S."/>
            <person name="Rise C."/>
            <person name="Rodriguez J."/>
            <person name="Rogers J."/>
            <person name="Rogov P."/>
            <person name="Rutman M."/>
            <person name="Schupbach R."/>
            <person name="Seaman C."/>
            <person name="Settipalli S."/>
            <person name="Sharpe T."/>
            <person name="Sheridan J."/>
            <person name="Sherpa N."/>
            <person name="Shi J."/>
            <person name="Smirnov S."/>
            <person name="Smith C."/>
            <person name="Sougnez C."/>
            <person name="Spencer B."/>
            <person name="Stalker J."/>
            <person name="Stange-thomann N."/>
            <person name="Stavropoulos S."/>
            <person name="Stetson K."/>
            <person name="Stone C."/>
            <person name="Stone S."/>
            <person name="Stubbs M."/>
            <person name="Talamas J."/>
            <person name="Tchuinga P."/>
            <person name="Tenzing P."/>
            <person name="Tesfaye S."/>
            <person name="Theodore J."/>
            <person name="Thoulutsang Y."/>
            <person name="Topham K."/>
            <person name="Towey S."/>
            <person name="Tsamla T."/>
            <person name="Tsomo N."/>
            <person name="Vallee D."/>
            <person name="Vassiliev H."/>
            <person name="Venkataraman V."/>
            <person name="Vinson J."/>
            <person name="Vo A."/>
            <person name="Wade C."/>
            <person name="Wang S."/>
            <person name="Wangchuk T."/>
            <person name="Wangdi T."/>
            <person name="Whittaker C."/>
            <person name="Wilkinson J."/>
            <person name="Wu Y."/>
            <person name="Wyman D."/>
            <person name="Yadav S."/>
            <person name="Yang S."/>
            <person name="Yang X."/>
            <person name="Yeager S."/>
            <person name="Yee E."/>
            <person name="Young G."/>
            <person name="Zainoun J."/>
            <person name="Zembeck L."/>
            <person name="Zimmer A."/>
            <person name="Zody M."/>
            <person name="Lander E."/>
        </authorList>
    </citation>
    <scope>NUCLEOTIDE SEQUENCE [LARGE SCALE GENOMIC DNA]</scope>
</reference>
<evidence type="ECO:0000313" key="3">
    <source>
        <dbReference type="Proteomes" id="UP000007875"/>
    </source>
</evidence>
<dbReference type="GO" id="GO:0036503">
    <property type="term" value="P:ERAD pathway"/>
    <property type="evidence" value="ECO:0007669"/>
    <property type="project" value="TreeGrafter"/>
</dbReference>